<dbReference type="EMBL" id="JAOYFB010000004">
    <property type="protein sequence ID" value="KAK4012740.1"/>
    <property type="molecule type" value="Genomic_DNA"/>
</dbReference>
<comment type="caution">
    <text evidence="1">The sequence shown here is derived from an EMBL/GenBank/DDBJ whole genome shotgun (WGS) entry which is preliminary data.</text>
</comment>
<name>A0ABQ9ZIJ4_9CRUS</name>
<dbReference type="Proteomes" id="UP001234178">
    <property type="component" value="Unassembled WGS sequence"/>
</dbReference>
<evidence type="ECO:0000313" key="2">
    <source>
        <dbReference type="Proteomes" id="UP001234178"/>
    </source>
</evidence>
<reference evidence="1 2" key="1">
    <citation type="journal article" date="2023" name="Nucleic Acids Res.">
        <title>The hologenome of Daphnia magna reveals possible DNA methylation and microbiome-mediated evolution of the host genome.</title>
        <authorList>
            <person name="Chaturvedi A."/>
            <person name="Li X."/>
            <person name="Dhandapani V."/>
            <person name="Marshall H."/>
            <person name="Kissane S."/>
            <person name="Cuenca-Cambronero M."/>
            <person name="Asole G."/>
            <person name="Calvet F."/>
            <person name="Ruiz-Romero M."/>
            <person name="Marangio P."/>
            <person name="Guigo R."/>
            <person name="Rago D."/>
            <person name="Mirbahai L."/>
            <person name="Eastwood N."/>
            <person name="Colbourne J.K."/>
            <person name="Zhou J."/>
            <person name="Mallon E."/>
            <person name="Orsini L."/>
        </authorList>
    </citation>
    <scope>NUCLEOTIDE SEQUENCE [LARGE SCALE GENOMIC DNA]</scope>
    <source>
        <strain evidence="1">LRV0_1</strain>
    </source>
</reference>
<organism evidence="1 2">
    <name type="scientific">Daphnia magna</name>
    <dbReference type="NCBI Taxonomy" id="35525"/>
    <lineage>
        <taxon>Eukaryota</taxon>
        <taxon>Metazoa</taxon>
        <taxon>Ecdysozoa</taxon>
        <taxon>Arthropoda</taxon>
        <taxon>Crustacea</taxon>
        <taxon>Branchiopoda</taxon>
        <taxon>Diplostraca</taxon>
        <taxon>Cladocera</taxon>
        <taxon>Anomopoda</taxon>
        <taxon>Daphniidae</taxon>
        <taxon>Daphnia</taxon>
    </lineage>
</organism>
<sequence length="135" mass="15297">MNLLASFISKISNSYPGFELELLRIYTKMSSRAIETVCRRKAPKRSIRRPILSAMIYKTMSCSDYANGLSSKTSCVARFPQMRKSHLCPSWSAAAAASYGETIFFTCSSLLAEEFRMLPEIRLLQGDEQQTIHKQ</sequence>
<gene>
    <name evidence="1" type="ORF">OUZ56_024976</name>
</gene>
<proteinExistence type="predicted"/>
<evidence type="ECO:0000313" key="1">
    <source>
        <dbReference type="EMBL" id="KAK4012740.1"/>
    </source>
</evidence>
<keyword evidence="2" id="KW-1185">Reference proteome</keyword>
<accession>A0ABQ9ZIJ4</accession>
<protein>
    <submittedName>
        <fullName evidence="1">Uncharacterized protein</fullName>
    </submittedName>
</protein>